<reference evidence="2 3" key="1">
    <citation type="submission" date="2024-02" db="EMBL/GenBank/DDBJ databases">
        <title>High-quality chromosome-scale genome assembly of Pensacola bahiagrass (Paspalum notatum Flugge var. saurae).</title>
        <authorList>
            <person name="Vega J.M."/>
            <person name="Podio M."/>
            <person name="Orjuela J."/>
            <person name="Siena L.A."/>
            <person name="Pessino S.C."/>
            <person name="Combes M.C."/>
            <person name="Mariac C."/>
            <person name="Albertini E."/>
            <person name="Pupilli F."/>
            <person name="Ortiz J.P.A."/>
            <person name="Leblanc O."/>
        </authorList>
    </citation>
    <scope>NUCLEOTIDE SEQUENCE [LARGE SCALE GENOMIC DNA]</scope>
    <source>
        <strain evidence="2">R1</strain>
        <tissue evidence="2">Leaf</tissue>
    </source>
</reference>
<feature type="compositionally biased region" description="Basic and acidic residues" evidence="1">
    <location>
        <begin position="284"/>
        <end position="294"/>
    </location>
</feature>
<dbReference type="PANTHER" id="PTHR33621">
    <property type="entry name" value="ASPARTIC/GLUTAMIC ACID-RICH PROTEIN"/>
    <property type="match status" value="1"/>
</dbReference>
<protein>
    <submittedName>
        <fullName evidence="2">Uncharacterized protein</fullName>
    </submittedName>
</protein>
<dbReference type="Proteomes" id="UP001341281">
    <property type="component" value="Chromosome 07"/>
</dbReference>
<feature type="compositionally biased region" description="Basic and acidic residues" evidence="1">
    <location>
        <begin position="417"/>
        <end position="426"/>
    </location>
</feature>
<accession>A0AAQ3X6X5</accession>
<gene>
    <name evidence="2" type="ORF">U9M48_033662</name>
</gene>
<dbReference type="PANTHER" id="PTHR33621:SF2">
    <property type="entry name" value="RIBOSOMAL L1 DOMAIN-CONTAINING PROTEIN"/>
    <property type="match status" value="1"/>
</dbReference>
<feature type="region of interest" description="Disordered" evidence="1">
    <location>
        <begin position="54"/>
        <end position="159"/>
    </location>
</feature>
<feature type="region of interest" description="Disordered" evidence="1">
    <location>
        <begin position="273"/>
        <end position="449"/>
    </location>
</feature>
<evidence type="ECO:0000256" key="1">
    <source>
        <dbReference type="SAM" id="MobiDB-lite"/>
    </source>
</evidence>
<keyword evidence="3" id="KW-1185">Reference proteome</keyword>
<organism evidence="2 3">
    <name type="scientific">Paspalum notatum var. saurae</name>
    <dbReference type="NCBI Taxonomy" id="547442"/>
    <lineage>
        <taxon>Eukaryota</taxon>
        <taxon>Viridiplantae</taxon>
        <taxon>Streptophyta</taxon>
        <taxon>Embryophyta</taxon>
        <taxon>Tracheophyta</taxon>
        <taxon>Spermatophyta</taxon>
        <taxon>Magnoliopsida</taxon>
        <taxon>Liliopsida</taxon>
        <taxon>Poales</taxon>
        <taxon>Poaceae</taxon>
        <taxon>PACMAD clade</taxon>
        <taxon>Panicoideae</taxon>
        <taxon>Andropogonodae</taxon>
        <taxon>Paspaleae</taxon>
        <taxon>Paspalinae</taxon>
        <taxon>Paspalum</taxon>
    </lineage>
</organism>
<feature type="region of interest" description="Disordered" evidence="1">
    <location>
        <begin position="205"/>
        <end position="235"/>
    </location>
</feature>
<dbReference type="EMBL" id="CP144751">
    <property type="protein sequence ID" value="WVZ86951.1"/>
    <property type="molecule type" value="Genomic_DNA"/>
</dbReference>
<feature type="compositionally biased region" description="Basic and acidic residues" evidence="1">
    <location>
        <begin position="85"/>
        <end position="105"/>
    </location>
</feature>
<feature type="compositionally biased region" description="Low complexity" evidence="1">
    <location>
        <begin position="122"/>
        <end position="140"/>
    </location>
</feature>
<evidence type="ECO:0000313" key="2">
    <source>
        <dbReference type="EMBL" id="WVZ86951.1"/>
    </source>
</evidence>
<dbReference type="AlphaFoldDB" id="A0AAQ3X6X5"/>
<proteinExistence type="predicted"/>
<evidence type="ECO:0000313" key="3">
    <source>
        <dbReference type="Proteomes" id="UP001341281"/>
    </source>
</evidence>
<name>A0AAQ3X6X5_PASNO</name>
<sequence length="1114" mass="121118">MDFHALPRRDLQALCKRNGVRANMTNVAMADALRALPTVDGIEEYVMQPVAVPEPSAADEEEPQKLETQGCPLPRGRRATAKPSEPIKPDEGKEEEKGEAKRQSNKENVVVGRRGASRRARPSPVVAAPAAESDGAGAAEEPSEKQGSTGGGEEASMDDVPALGVGLRRCSRRAPAVIAPATEEEQRAPIPRGCRVKAKPIELIRLDDSDDEETENMKPEKEEDAPALGVGRRVGSRRARAALAVAEPTGKAEEEPRAPISRGCCVKSKQTELISLDESEEEEKENKKPEKEEVAPAIGVGRRGGSRRAPAHVEAPATRSTAATGKTEARDVVTEAVPIRPTRQRMLTMKAAAAAEDQAPRRALTRGSVRKTLLQPEEQEKPQGAVSAPVSDQGCDGSEDIEQACGPQNEELIEVVDASKQEDRGTRQRKLTTKAAAAAEDKAPRRATMRGAVRNTLLQHEEQEEPQSERGAVSAAAAVFAPVSDQGCDGSEVLEQPCGPQNEELNEAVHALTKEDQDLVIIQDEVLMEENPVEESLVTDQECRDRSTPQEHIVDVEKCPAPLASQEDSPILGFVSMSSGHAAGEDEGVNFQESIGSSEGLLVKKVCEFCDAVEEIEIVPVVQLLQATLISEASTEEVIAGEASHKKEISEVGAEDDIVSQQKDDLVDEAIFLDCSGSISQFAGEVTNEINTEDGFGCQKKGDVVANKVLPDTVDEMQHDIATMVYGVVDHFETDVVRANELMEVVTTEVVPELTGADGDVVWEKKTPLIVDEPQRTVTMDEDVVKDNLETDIVHADEQLEMVTTDDVPEFTRTDGEVVGEKKTLLADSEVVGEKKKPLIVDEPQRTVTMLVKDNLETDIVHADDQMEMLTKDEVPEFTRTDGEVVGEKKTPPADYEKQQIMVTINGDVDDHSQNDVAHADELVEEEKATVITADMPNITHTMDVWVKESHFGHDNEEKKAITSDIEEEVSRTEDGDDLKDNALTSHLPQELYVAEDSNGHIAPAMLDDLTESKSIITVEPSVLTAEDTSVCKSSSEKNATEPVAVQEENAVKVVQKSVDYNGLSLGRLRAELKKKLNAKKNKEAKRVALARVDENICRSHAKGQQLNLNLQPH</sequence>